<evidence type="ECO:0000313" key="2">
    <source>
        <dbReference type="EMBL" id="MBS3850405.1"/>
    </source>
</evidence>
<dbReference type="EMBL" id="JAGXTP010000003">
    <property type="protein sequence ID" value="MBS3850405.1"/>
    <property type="molecule type" value="Genomic_DNA"/>
</dbReference>
<sequence>MNPYFKGGLAALALAASAMPAAAEPVAFTLINNSSQSVHFFYTTPSNEDNWGADVLGENGTIEPDTMGTVTIGDGSDECFYDFRFESAEGGVLDVREVDICSLSEYTLTDAQ</sequence>
<evidence type="ECO:0000313" key="3">
    <source>
        <dbReference type="Proteomes" id="UP000678281"/>
    </source>
</evidence>
<evidence type="ECO:0008006" key="4">
    <source>
        <dbReference type="Google" id="ProtNLM"/>
    </source>
</evidence>
<feature type="signal peptide" evidence="1">
    <location>
        <begin position="1"/>
        <end position="23"/>
    </location>
</feature>
<reference evidence="2" key="1">
    <citation type="submission" date="2021-04" db="EMBL/GenBank/DDBJ databases">
        <title>Devosia litorisediminis sp. nov., isolated from a sand dune.</title>
        <authorList>
            <person name="Park S."/>
            <person name="Yoon J.-H."/>
        </authorList>
    </citation>
    <scope>NUCLEOTIDE SEQUENCE</scope>
    <source>
        <strain evidence="2">BSSL-BM10</strain>
    </source>
</reference>
<proteinExistence type="predicted"/>
<dbReference type="Proteomes" id="UP000678281">
    <property type="component" value="Unassembled WGS sequence"/>
</dbReference>
<dbReference type="RefSeq" id="WP_212660023.1">
    <property type="nucleotide sequence ID" value="NZ_JAGXTP010000003.1"/>
</dbReference>
<organism evidence="2 3">
    <name type="scientific">Devosia litorisediminis</name>
    <dbReference type="NCBI Taxonomy" id="2829817"/>
    <lineage>
        <taxon>Bacteria</taxon>
        <taxon>Pseudomonadati</taxon>
        <taxon>Pseudomonadota</taxon>
        <taxon>Alphaproteobacteria</taxon>
        <taxon>Hyphomicrobiales</taxon>
        <taxon>Devosiaceae</taxon>
        <taxon>Devosia</taxon>
    </lineage>
</organism>
<keyword evidence="1" id="KW-0732">Signal</keyword>
<dbReference type="AlphaFoldDB" id="A0A942IFC9"/>
<gene>
    <name evidence="2" type="ORF">KD146_17020</name>
</gene>
<keyword evidence="3" id="KW-1185">Reference proteome</keyword>
<evidence type="ECO:0000256" key="1">
    <source>
        <dbReference type="SAM" id="SignalP"/>
    </source>
</evidence>
<accession>A0A942IFC9</accession>
<name>A0A942IFC9_9HYPH</name>
<protein>
    <recommendedName>
        <fullName evidence="4">Argininosuccinate lyase</fullName>
    </recommendedName>
</protein>
<feature type="chain" id="PRO_5038039454" description="Argininosuccinate lyase" evidence="1">
    <location>
        <begin position="24"/>
        <end position="112"/>
    </location>
</feature>
<comment type="caution">
    <text evidence="2">The sequence shown here is derived from an EMBL/GenBank/DDBJ whole genome shotgun (WGS) entry which is preliminary data.</text>
</comment>